<name>A0A3M4MSH2_PSESG</name>
<sequence length="65" mass="7425">MDTPKNSKSLKSIVILLKTDCIRLLKEIDALYETTHKAWQNTVGGNLVALHLLQGVMFRKRFRIG</sequence>
<dbReference type="Proteomes" id="UP000276829">
    <property type="component" value="Unassembled WGS sequence"/>
</dbReference>
<organism evidence="1 2">
    <name type="scientific">Pseudomonas savastanoi pv. glycinea</name>
    <name type="common">Pseudomonas syringae pv. glycinea</name>
    <dbReference type="NCBI Taxonomy" id="318"/>
    <lineage>
        <taxon>Bacteria</taxon>
        <taxon>Pseudomonadati</taxon>
        <taxon>Pseudomonadota</taxon>
        <taxon>Gammaproteobacteria</taxon>
        <taxon>Pseudomonadales</taxon>
        <taxon>Pseudomonadaceae</taxon>
        <taxon>Pseudomonas</taxon>
    </lineage>
</organism>
<dbReference type="RefSeq" id="WP_116892842.1">
    <property type="nucleotide sequence ID" value="NZ_RBON01000296.1"/>
</dbReference>
<dbReference type="AlphaFoldDB" id="A0A3M4MSH2"/>
<evidence type="ECO:0000313" key="2">
    <source>
        <dbReference type="Proteomes" id="UP000276829"/>
    </source>
</evidence>
<proteinExistence type="predicted"/>
<comment type="caution">
    <text evidence="1">The sequence shown here is derived from an EMBL/GenBank/DDBJ whole genome shotgun (WGS) entry which is preliminary data.</text>
</comment>
<protein>
    <submittedName>
        <fullName evidence="1">Uncharacterized protein</fullName>
    </submittedName>
</protein>
<accession>A0A3M4MSH2</accession>
<dbReference type="EMBL" id="RBON01000296">
    <property type="protein sequence ID" value="RMM62812.1"/>
    <property type="molecule type" value="Genomic_DNA"/>
</dbReference>
<gene>
    <name evidence="1" type="ORF">ALQ73_200197</name>
</gene>
<reference evidence="1 2" key="1">
    <citation type="submission" date="2018-08" db="EMBL/GenBank/DDBJ databases">
        <title>Recombination of ecologically and evolutionarily significant loci maintains genetic cohesion in the Pseudomonas syringae species complex.</title>
        <authorList>
            <person name="Dillon M."/>
            <person name="Thakur S."/>
            <person name="Almeida R.N.D."/>
            <person name="Weir B.S."/>
            <person name="Guttman D.S."/>
        </authorList>
    </citation>
    <scope>NUCLEOTIDE SEQUENCE [LARGE SCALE GENOMIC DNA]</scope>
    <source>
        <strain evidence="1 2">ICMP 4324</strain>
    </source>
</reference>
<evidence type="ECO:0000313" key="1">
    <source>
        <dbReference type="EMBL" id="RMM62812.1"/>
    </source>
</evidence>